<gene>
    <name evidence="2" type="ORF">H9942_04640</name>
</gene>
<dbReference type="Pfam" id="PF11208">
    <property type="entry name" value="DUF2992"/>
    <property type="match status" value="1"/>
</dbReference>
<evidence type="ECO:0000256" key="1">
    <source>
        <dbReference type="SAM" id="MobiDB-lite"/>
    </source>
</evidence>
<protein>
    <submittedName>
        <fullName evidence="2">YjdF family protein</fullName>
    </submittedName>
</protein>
<organism evidence="2 3">
    <name type="scientific">Candidatus Acutalibacter ornithocaccae</name>
    <dbReference type="NCBI Taxonomy" id="2838416"/>
    <lineage>
        <taxon>Bacteria</taxon>
        <taxon>Bacillati</taxon>
        <taxon>Bacillota</taxon>
        <taxon>Clostridia</taxon>
        <taxon>Eubacteriales</taxon>
        <taxon>Acutalibacteraceae</taxon>
        <taxon>Acutalibacter</taxon>
    </lineage>
</organism>
<comment type="caution">
    <text evidence="2">The sequence shown here is derived from an EMBL/GenBank/DDBJ whole genome shotgun (WGS) entry which is preliminary data.</text>
</comment>
<sequence length="139" mass="16653">MQKNGAKLTVFFEEPFWVGLYQRWSGPKLEVAKITFGAEPKDGEVYQFLLEHWKRLSFSPPVDQEIPEERRVNPKRARREIQRKELSARPGTKSQQALALQREAAKAARQEDARQRKERERQEKFQIRQRKRKEKHRGR</sequence>
<feature type="compositionally biased region" description="Basic and acidic residues" evidence="1">
    <location>
        <begin position="103"/>
        <end position="126"/>
    </location>
</feature>
<dbReference type="InterPro" id="IPR016787">
    <property type="entry name" value="UCP021328"/>
</dbReference>
<feature type="compositionally biased region" description="Basic residues" evidence="1">
    <location>
        <begin position="127"/>
        <end position="139"/>
    </location>
</feature>
<dbReference type="PIRSF" id="PIRSF021328">
    <property type="entry name" value="UCP021328"/>
    <property type="match status" value="1"/>
</dbReference>
<accession>A0A9D2RZ30</accession>
<reference evidence="2" key="2">
    <citation type="submission" date="2021-04" db="EMBL/GenBank/DDBJ databases">
        <authorList>
            <person name="Gilroy R."/>
        </authorList>
    </citation>
    <scope>NUCLEOTIDE SEQUENCE</scope>
    <source>
        <strain evidence="2">ChiBcolR8-3208</strain>
    </source>
</reference>
<reference evidence="2" key="1">
    <citation type="journal article" date="2021" name="PeerJ">
        <title>Extensive microbial diversity within the chicken gut microbiome revealed by metagenomics and culture.</title>
        <authorList>
            <person name="Gilroy R."/>
            <person name="Ravi A."/>
            <person name="Getino M."/>
            <person name="Pursley I."/>
            <person name="Horton D.L."/>
            <person name="Alikhan N.F."/>
            <person name="Baker D."/>
            <person name="Gharbi K."/>
            <person name="Hall N."/>
            <person name="Watson M."/>
            <person name="Adriaenssens E.M."/>
            <person name="Foster-Nyarko E."/>
            <person name="Jarju S."/>
            <person name="Secka A."/>
            <person name="Antonio M."/>
            <person name="Oren A."/>
            <person name="Chaudhuri R.R."/>
            <person name="La Ragione R."/>
            <person name="Hildebrand F."/>
            <person name="Pallen M.J."/>
        </authorList>
    </citation>
    <scope>NUCLEOTIDE SEQUENCE</scope>
    <source>
        <strain evidence="2">ChiBcolR8-3208</strain>
    </source>
</reference>
<evidence type="ECO:0000313" key="3">
    <source>
        <dbReference type="Proteomes" id="UP000824214"/>
    </source>
</evidence>
<dbReference type="Proteomes" id="UP000824214">
    <property type="component" value="Unassembled WGS sequence"/>
</dbReference>
<dbReference type="AlphaFoldDB" id="A0A9D2RZ30"/>
<feature type="region of interest" description="Disordered" evidence="1">
    <location>
        <begin position="62"/>
        <end position="139"/>
    </location>
</feature>
<evidence type="ECO:0000313" key="2">
    <source>
        <dbReference type="EMBL" id="HJB37341.1"/>
    </source>
</evidence>
<name>A0A9D2RZ30_9FIRM</name>
<proteinExistence type="predicted"/>
<dbReference type="EMBL" id="DWXZ01000093">
    <property type="protein sequence ID" value="HJB37341.1"/>
    <property type="molecule type" value="Genomic_DNA"/>
</dbReference>